<organism evidence="1 2">
    <name type="scientific">Scomber scombrus</name>
    <name type="common">Atlantic mackerel</name>
    <name type="synonym">Scomber vernalis</name>
    <dbReference type="NCBI Taxonomy" id="13677"/>
    <lineage>
        <taxon>Eukaryota</taxon>
        <taxon>Metazoa</taxon>
        <taxon>Chordata</taxon>
        <taxon>Craniata</taxon>
        <taxon>Vertebrata</taxon>
        <taxon>Euteleostomi</taxon>
        <taxon>Actinopterygii</taxon>
        <taxon>Neopterygii</taxon>
        <taxon>Teleostei</taxon>
        <taxon>Neoteleostei</taxon>
        <taxon>Acanthomorphata</taxon>
        <taxon>Pelagiaria</taxon>
        <taxon>Scombriformes</taxon>
        <taxon>Scombridae</taxon>
        <taxon>Scomber</taxon>
    </lineage>
</organism>
<accession>A0AAV1QJ79</accession>
<evidence type="ECO:0000313" key="1">
    <source>
        <dbReference type="EMBL" id="CAK6984417.1"/>
    </source>
</evidence>
<reference evidence="1 2" key="1">
    <citation type="submission" date="2024-01" db="EMBL/GenBank/DDBJ databases">
        <authorList>
            <person name="Alioto T."/>
            <person name="Alioto T."/>
            <person name="Gomez Garrido J."/>
        </authorList>
    </citation>
    <scope>NUCLEOTIDE SEQUENCE [LARGE SCALE GENOMIC DNA]</scope>
</reference>
<comment type="caution">
    <text evidence="1">The sequence shown here is derived from an EMBL/GenBank/DDBJ whole genome shotgun (WGS) entry which is preliminary data.</text>
</comment>
<keyword evidence="2" id="KW-1185">Reference proteome</keyword>
<dbReference type="AlphaFoldDB" id="A0AAV1QJ79"/>
<evidence type="ECO:0000313" key="2">
    <source>
        <dbReference type="Proteomes" id="UP001314229"/>
    </source>
</evidence>
<sequence length="56" mass="6584">MDAKKSLRQRNVDSGKLVESTADLMKTTGEMINKMEDRKKVVENYIEKIRKQQQEI</sequence>
<name>A0AAV1QJ79_SCOSC</name>
<dbReference type="EMBL" id="CAWUFR010001820">
    <property type="protein sequence ID" value="CAK6984417.1"/>
    <property type="molecule type" value="Genomic_DNA"/>
</dbReference>
<protein>
    <submittedName>
        <fullName evidence="1">Butyrophilin subfamily 1 member A1-like</fullName>
    </submittedName>
</protein>
<proteinExistence type="predicted"/>
<gene>
    <name evidence="1" type="ORF">FSCOSCO3_A004186</name>
</gene>
<dbReference type="Proteomes" id="UP001314229">
    <property type="component" value="Unassembled WGS sequence"/>
</dbReference>